<gene>
    <name evidence="2" type="ORF">ZHD862_LOCUS26438</name>
</gene>
<feature type="compositionally biased region" description="Polar residues" evidence="1">
    <location>
        <begin position="222"/>
        <end position="232"/>
    </location>
</feature>
<protein>
    <submittedName>
        <fullName evidence="2">Uncharacterized protein</fullName>
    </submittedName>
</protein>
<feature type="region of interest" description="Disordered" evidence="1">
    <location>
        <begin position="396"/>
        <end position="435"/>
    </location>
</feature>
<feature type="compositionally biased region" description="Basic and acidic residues" evidence="1">
    <location>
        <begin position="256"/>
        <end position="265"/>
    </location>
</feature>
<feature type="compositionally biased region" description="Polar residues" evidence="1">
    <location>
        <begin position="459"/>
        <end position="468"/>
    </location>
</feature>
<feature type="compositionally biased region" description="Low complexity" evidence="1">
    <location>
        <begin position="20"/>
        <end position="52"/>
    </location>
</feature>
<evidence type="ECO:0000256" key="1">
    <source>
        <dbReference type="SAM" id="MobiDB-lite"/>
    </source>
</evidence>
<comment type="caution">
    <text evidence="2">The sequence shown here is derived from an EMBL/GenBank/DDBJ whole genome shotgun (WGS) entry which is preliminary data.</text>
</comment>
<evidence type="ECO:0000313" key="2">
    <source>
        <dbReference type="EMBL" id="CAF1271462.1"/>
    </source>
</evidence>
<reference evidence="2" key="1">
    <citation type="submission" date="2021-02" db="EMBL/GenBank/DDBJ databases">
        <authorList>
            <person name="Nowell W R."/>
        </authorList>
    </citation>
    <scope>NUCLEOTIDE SEQUENCE</scope>
</reference>
<feature type="compositionally biased region" description="Polar residues" evidence="1">
    <location>
        <begin position="396"/>
        <end position="425"/>
    </location>
</feature>
<dbReference type="AlphaFoldDB" id="A0A815BBP8"/>
<organism evidence="2 3">
    <name type="scientific">Rotaria sordida</name>
    <dbReference type="NCBI Taxonomy" id="392033"/>
    <lineage>
        <taxon>Eukaryota</taxon>
        <taxon>Metazoa</taxon>
        <taxon>Spiralia</taxon>
        <taxon>Gnathifera</taxon>
        <taxon>Rotifera</taxon>
        <taxon>Eurotatoria</taxon>
        <taxon>Bdelloidea</taxon>
        <taxon>Philodinida</taxon>
        <taxon>Philodinidae</taxon>
        <taxon>Rotaria</taxon>
    </lineage>
</organism>
<feature type="region of interest" description="Disordered" evidence="1">
    <location>
        <begin position="165"/>
        <end position="265"/>
    </location>
</feature>
<feature type="region of interest" description="Disordered" evidence="1">
    <location>
        <begin position="455"/>
        <end position="482"/>
    </location>
</feature>
<name>A0A815BBP8_9BILA</name>
<proteinExistence type="predicted"/>
<sequence>MVKTQREALRSRMAPVDRMTTLTTATGDTHASLTSSSSNQTSLSSTVGSSTSKIVPSSLPKETNFNSNTIAKKKTKPISKTQIINCGSGPKNNDDESDDEAHYDLQTCIEETGGLDRFLNTPCMILYKNNLKNQSSARKDCEEFVGKNRDRSINLGILASIKHSQNETYRNRNNEEEKTSSLIGDIMNNENANSGSSGELEENEKESEPSVNEDESSEEETSQINKKNTTSGNDDEEDQNEKVNELKNSSSQESTDTPKDGFDEKNQIVVNNSVLAEESVEKNIILLPPSRFEEIISSNNDRGNNDVVDISKQIETQVDNVIISFSSPVADETNSIIMFGTHGRSSTRAAATSITSSNDLSVTNRDSKLITTSPSIPSPSNSIMSASNQISSTDICHSSTIQRSNSVESTSKTTSSLEQQVTSRQPKQKHTRIKKVTDSITSKNYKRRSFFLRSKTKNKQQQLPIVTSSKRKQDGEHAHALQPTISLKKKKLNDDEKAATNYQTLTKTLGKIPKKKI</sequence>
<feature type="region of interest" description="Disordered" evidence="1">
    <location>
        <begin position="1"/>
        <end position="76"/>
    </location>
</feature>
<feature type="compositionally biased region" description="Low complexity" evidence="1">
    <location>
        <begin position="188"/>
        <end position="198"/>
    </location>
</feature>
<feature type="compositionally biased region" description="Polar residues" evidence="1">
    <location>
        <begin position="60"/>
        <end position="70"/>
    </location>
</feature>
<feature type="compositionally biased region" description="Basic and acidic residues" evidence="1">
    <location>
        <begin position="1"/>
        <end position="10"/>
    </location>
</feature>
<evidence type="ECO:0000313" key="3">
    <source>
        <dbReference type="Proteomes" id="UP000663864"/>
    </source>
</evidence>
<accession>A0A815BBP8</accession>
<feature type="compositionally biased region" description="Acidic residues" evidence="1">
    <location>
        <begin position="199"/>
        <end position="221"/>
    </location>
</feature>
<dbReference type="EMBL" id="CAJNOT010001984">
    <property type="protein sequence ID" value="CAF1271462.1"/>
    <property type="molecule type" value="Genomic_DNA"/>
</dbReference>
<feature type="compositionally biased region" description="Polar residues" evidence="1">
    <location>
        <begin position="246"/>
        <end position="255"/>
    </location>
</feature>
<dbReference type="Proteomes" id="UP000663864">
    <property type="component" value="Unassembled WGS sequence"/>
</dbReference>
<feature type="compositionally biased region" description="Basic and acidic residues" evidence="1">
    <location>
        <begin position="169"/>
        <end position="179"/>
    </location>
</feature>